<keyword evidence="3" id="KW-0904">Protein phosphatase</keyword>
<feature type="domain" description="PPM-type phosphatase" evidence="7">
    <location>
        <begin position="68"/>
        <end position="390"/>
    </location>
</feature>
<keyword evidence="2" id="KW-0378">Hydrolase</keyword>
<dbReference type="OrthoDB" id="10264738at2759"/>
<dbReference type="PANTHER" id="PTHR47992">
    <property type="entry name" value="PROTEIN PHOSPHATASE"/>
    <property type="match status" value="1"/>
</dbReference>
<organism evidence="8 9">
    <name type="scientific">Zostera marina</name>
    <name type="common">Eelgrass</name>
    <dbReference type="NCBI Taxonomy" id="29655"/>
    <lineage>
        <taxon>Eukaryota</taxon>
        <taxon>Viridiplantae</taxon>
        <taxon>Streptophyta</taxon>
        <taxon>Embryophyta</taxon>
        <taxon>Tracheophyta</taxon>
        <taxon>Spermatophyta</taxon>
        <taxon>Magnoliopsida</taxon>
        <taxon>Liliopsida</taxon>
        <taxon>Zosteraceae</taxon>
        <taxon>Zostera</taxon>
    </lineage>
</organism>
<dbReference type="SUPFAM" id="SSF81606">
    <property type="entry name" value="PP2C-like"/>
    <property type="match status" value="1"/>
</dbReference>
<dbReference type="CDD" id="cd00143">
    <property type="entry name" value="PP2Cc"/>
    <property type="match status" value="1"/>
</dbReference>
<dbReference type="STRING" id="29655.A0A0K9NKJ7"/>
<dbReference type="SMART" id="SM00332">
    <property type="entry name" value="PP2Cc"/>
    <property type="match status" value="1"/>
</dbReference>
<evidence type="ECO:0000313" key="8">
    <source>
        <dbReference type="EMBL" id="KMZ57304.1"/>
    </source>
</evidence>
<name>A0A0K9NKJ7_ZOSMR</name>
<accession>A0A0K9NKJ7</accession>
<gene>
    <name evidence="8" type="ORF">ZOSMA_87G00500</name>
</gene>
<dbReference type="AlphaFoldDB" id="A0A0K9NKJ7"/>
<proteinExistence type="predicted"/>
<dbReference type="OMA" id="NGSHWER"/>
<dbReference type="InterPro" id="IPR001932">
    <property type="entry name" value="PPM-type_phosphatase-like_dom"/>
</dbReference>
<feature type="region of interest" description="Disordered" evidence="6">
    <location>
        <begin position="1"/>
        <end position="26"/>
    </location>
</feature>
<reference evidence="9" key="1">
    <citation type="journal article" date="2016" name="Nature">
        <title>The genome of the seagrass Zostera marina reveals angiosperm adaptation to the sea.</title>
        <authorList>
            <person name="Olsen J.L."/>
            <person name="Rouze P."/>
            <person name="Verhelst B."/>
            <person name="Lin Y.-C."/>
            <person name="Bayer T."/>
            <person name="Collen J."/>
            <person name="Dattolo E."/>
            <person name="De Paoli E."/>
            <person name="Dittami S."/>
            <person name="Maumus F."/>
            <person name="Michel G."/>
            <person name="Kersting A."/>
            <person name="Lauritano C."/>
            <person name="Lohaus R."/>
            <person name="Toepel M."/>
            <person name="Tonon T."/>
            <person name="Vanneste K."/>
            <person name="Amirebrahimi M."/>
            <person name="Brakel J."/>
            <person name="Bostroem C."/>
            <person name="Chovatia M."/>
            <person name="Grimwood J."/>
            <person name="Jenkins J.W."/>
            <person name="Jueterbock A."/>
            <person name="Mraz A."/>
            <person name="Stam W.T."/>
            <person name="Tice H."/>
            <person name="Bornberg-Bauer E."/>
            <person name="Green P.J."/>
            <person name="Pearson G.A."/>
            <person name="Procaccini G."/>
            <person name="Duarte C.M."/>
            <person name="Schmutz J."/>
            <person name="Reusch T.B.H."/>
            <person name="Van de Peer Y."/>
        </authorList>
    </citation>
    <scope>NUCLEOTIDE SEQUENCE [LARGE SCALE GENOMIC DNA]</scope>
    <source>
        <strain evidence="9">cv. Finnish</strain>
    </source>
</reference>
<comment type="caution">
    <text evidence="8">The sequence shown here is derived from an EMBL/GenBank/DDBJ whole genome shotgun (WGS) entry which is preliminary data.</text>
</comment>
<dbReference type="PROSITE" id="PS51746">
    <property type="entry name" value="PPM_2"/>
    <property type="match status" value="1"/>
</dbReference>
<dbReference type="Gene3D" id="3.60.40.10">
    <property type="entry name" value="PPM-type phosphatase domain"/>
    <property type="match status" value="1"/>
</dbReference>
<dbReference type="GO" id="GO:0004722">
    <property type="term" value="F:protein serine/threonine phosphatase activity"/>
    <property type="evidence" value="ECO:0000318"/>
    <property type="project" value="GO_Central"/>
</dbReference>
<dbReference type="InterPro" id="IPR036457">
    <property type="entry name" value="PPM-type-like_dom_sf"/>
</dbReference>
<protein>
    <recommendedName>
        <fullName evidence="1">protein-serine/threonine phosphatase</fullName>
        <ecNumber evidence="1">3.1.3.16</ecNumber>
    </recommendedName>
</protein>
<dbReference type="EMBL" id="LFYR01002091">
    <property type="protein sequence ID" value="KMZ57304.1"/>
    <property type="molecule type" value="Genomic_DNA"/>
</dbReference>
<dbReference type="GO" id="GO:1902531">
    <property type="term" value="P:regulation of intracellular signal transduction"/>
    <property type="evidence" value="ECO:0000318"/>
    <property type="project" value="GO_Central"/>
</dbReference>
<evidence type="ECO:0000256" key="5">
    <source>
        <dbReference type="ARBA" id="ARBA00048336"/>
    </source>
</evidence>
<keyword evidence="9" id="KW-1185">Reference proteome</keyword>
<sequence length="455" mass="51247">MGSCLSAEQGKTQSSMLSSSTSTSSRRFKNRLSNSFFRSYGSPTLDSKRDEWLQGIPGRMFNNDSSECASLFTKQGKKGVNQDSMIVWENFGLNEDTTFCGIFDGHGPYGHLVSRRVRDSLPLKVLAYWDQISENEYIKENTMDILMRIKSSEENLYLDDECDSPIAHSVNFNERGSNYSEFFKILKEAFLRASRSMDKELKNHPYIDSHYSGTTAVILAIQGKNLIMGNIGDSRAVLGTRDENGSLKAIQMTLDFKPLIKYEVERIIRCRGRVFAVPDEPEVYRVWLPDDDFPGLAMTRAFGDFCLKDYGLISQPELTYRKLSVRDEFIVLASDGIWDVLSNEKVVDIVASSPNQSYAARCVVDLALRFWRVKYPTSRTDDCAVICLFFNVDSPTVVSSTASSLENEGIETSATDVSDITENETQIASHDWSSLQGMSRATTMLKLPMLDIPPR</sequence>
<evidence type="ECO:0000256" key="3">
    <source>
        <dbReference type="ARBA" id="ARBA00022912"/>
    </source>
</evidence>
<evidence type="ECO:0000256" key="4">
    <source>
        <dbReference type="ARBA" id="ARBA00047761"/>
    </source>
</evidence>
<dbReference type="EC" id="3.1.3.16" evidence="1"/>
<comment type="catalytic activity">
    <reaction evidence="5">
        <text>O-phospho-L-threonyl-[protein] + H2O = L-threonyl-[protein] + phosphate</text>
        <dbReference type="Rhea" id="RHEA:47004"/>
        <dbReference type="Rhea" id="RHEA-COMP:11060"/>
        <dbReference type="Rhea" id="RHEA-COMP:11605"/>
        <dbReference type="ChEBI" id="CHEBI:15377"/>
        <dbReference type="ChEBI" id="CHEBI:30013"/>
        <dbReference type="ChEBI" id="CHEBI:43474"/>
        <dbReference type="ChEBI" id="CHEBI:61977"/>
        <dbReference type="EC" id="3.1.3.16"/>
    </reaction>
</comment>
<dbReference type="Pfam" id="PF00481">
    <property type="entry name" value="PP2C"/>
    <property type="match status" value="1"/>
</dbReference>
<evidence type="ECO:0000256" key="6">
    <source>
        <dbReference type="SAM" id="MobiDB-lite"/>
    </source>
</evidence>
<feature type="compositionally biased region" description="Low complexity" evidence="6">
    <location>
        <begin position="12"/>
        <end position="25"/>
    </location>
</feature>
<dbReference type="Proteomes" id="UP000036987">
    <property type="component" value="Unassembled WGS sequence"/>
</dbReference>
<evidence type="ECO:0000259" key="7">
    <source>
        <dbReference type="PROSITE" id="PS51746"/>
    </source>
</evidence>
<evidence type="ECO:0000256" key="1">
    <source>
        <dbReference type="ARBA" id="ARBA00013081"/>
    </source>
</evidence>
<evidence type="ECO:0000313" key="9">
    <source>
        <dbReference type="Proteomes" id="UP000036987"/>
    </source>
</evidence>
<dbReference type="InterPro" id="IPR015655">
    <property type="entry name" value="PP2C"/>
</dbReference>
<evidence type="ECO:0000256" key="2">
    <source>
        <dbReference type="ARBA" id="ARBA00022801"/>
    </source>
</evidence>
<comment type="catalytic activity">
    <reaction evidence="4">
        <text>O-phospho-L-seryl-[protein] + H2O = L-seryl-[protein] + phosphate</text>
        <dbReference type="Rhea" id="RHEA:20629"/>
        <dbReference type="Rhea" id="RHEA-COMP:9863"/>
        <dbReference type="Rhea" id="RHEA-COMP:11604"/>
        <dbReference type="ChEBI" id="CHEBI:15377"/>
        <dbReference type="ChEBI" id="CHEBI:29999"/>
        <dbReference type="ChEBI" id="CHEBI:43474"/>
        <dbReference type="ChEBI" id="CHEBI:83421"/>
        <dbReference type="EC" id="3.1.3.16"/>
    </reaction>
</comment>